<dbReference type="EMBL" id="CP088295">
    <property type="protein sequence ID" value="UUY02793.1"/>
    <property type="molecule type" value="Genomic_DNA"/>
</dbReference>
<evidence type="ECO:0000256" key="1">
    <source>
        <dbReference type="SAM" id="SignalP"/>
    </source>
</evidence>
<evidence type="ECO:0000313" key="2">
    <source>
        <dbReference type="EMBL" id="UUY02793.1"/>
    </source>
</evidence>
<organism evidence="2 3">
    <name type="scientific">Svornostia abyssi</name>
    <dbReference type="NCBI Taxonomy" id="2898438"/>
    <lineage>
        <taxon>Bacteria</taxon>
        <taxon>Bacillati</taxon>
        <taxon>Actinomycetota</taxon>
        <taxon>Thermoleophilia</taxon>
        <taxon>Solirubrobacterales</taxon>
        <taxon>Baekduiaceae</taxon>
        <taxon>Svornostia</taxon>
    </lineage>
</organism>
<dbReference type="SUPFAM" id="SSF51445">
    <property type="entry name" value="(Trans)glycosidases"/>
    <property type="match status" value="1"/>
</dbReference>
<reference evidence="3" key="1">
    <citation type="submission" date="2021-11" db="EMBL/GenBank/DDBJ databases">
        <title>Cultivation dependent microbiological survey of springs from the worlds oldest radium mine currently devoted to the extraction of radon-saturated water.</title>
        <authorList>
            <person name="Kapinusova G."/>
            <person name="Smrhova T."/>
            <person name="Strejcek M."/>
            <person name="Suman J."/>
            <person name="Jani K."/>
            <person name="Pajer P."/>
            <person name="Uhlik O."/>
        </authorList>
    </citation>
    <scope>NUCLEOTIDE SEQUENCE [LARGE SCALE GENOMIC DNA]</scope>
    <source>
        <strain evidence="3">J379</strain>
    </source>
</reference>
<keyword evidence="3" id="KW-1185">Reference proteome</keyword>
<feature type="signal peptide" evidence="1">
    <location>
        <begin position="1"/>
        <end position="19"/>
    </location>
</feature>
<feature type="chain" id="PRO_5046958396" evidence="1">
    <location>
        <begin position="20"/>
        <end position="484"/>
    </location>
</feature>
<protein>
    <submittedName>
        <fullName evidence="2">Uncharacterized protein</fullName>
    </submittedName>
</protein>
<keyword evidence="1" id="KW-0732">Signal</keyword>
<gene>
    <name evidence="2" type="ORF">LRS13_19205</name>
</gene>
<sequence>MSLSVLLGVLFAGAPPARAAVPDPPPLQAAESADAAVERVGVNTQFTDTEPEHCALVPVLRSALQDLGVRHIRDNASSWDRGNTTCTWVERGRLHTSRTVDILTGLAPKMRTLLIINALSKISQAQLRSDDQVLQRVSRPGPDNDILDLAELMDSAGALEGLEHANEFDLGLLRSFRIGGVLIHPWVAALRANVVGIRKAQQQRPALADLPLVGPSFGRETSYAGYALGFPTTDYQDYGNLHYYANGFMPEKSDDYRSGRLDDAVAAAKAASPGQPLYVTEAGYHTAPEARGYTGELTGVSEMTASVYLPRMFLGLHNGGADRVYLFQLRDRRNFGPADQESHFGLLRWDGTKRPAYGAVTRLLTALSDPGPAYTPAPLRYRLVGGTDDVQSRLYGRRDGSYVMAVWRAVPVWDPLTQSPLAVRPARVGIELDAPEAFDATYARLQDGGPTATAPKWRAARRAAGPIEVDLAGDVHLVRLTPRP</sequence>
<dbReference type="InterPro" id="IPR017853">
    <property type="entry name" value="GH"/>
</dbReference>
<evidence type="ECO:0000313" key="3">
    <source>
        <dbReference type="Proteomes" id="UP001058860"/>
    </source>
</evidence>
<dbReference type="Proteomes" id="UP001058860">
    <property type="component" value="Chromosome"/>
</dbReference>
<dbReference type="Gene3D" id="3.20.20.80">
    <property type="entry name" value="Glycosidases"/>
    <property type="match status" value="1"/>
</dbReference>
<dbReference type="RefSeq" id="WP_353863315.1">
    <property type="nucleotide sequence ID" value="NZ_CP088295.1"/>
</dbReference>
<proteinExistence type="predicted"/>
<name>A0ABY5PDV7_9ACTN</name>
<accession>A0ABY5PDV7</accession>